<evidence type="ECO:0000256" key="3">
    <source>
        <dbReference type="ARBA" id="ARBA00022679"/>
    </source>
</evidence>
<comment type="similarity">
    <text evidence="1 9">Belongs to the sigma-54 factor family.</text>
</comment>
<dbReference type="NCBIfam" id="NF004596">
    <property type="entry name" value="PRK05932.1-3"/>
    <property type="match status" value="1"/>
</dbReference>
<protein>
    <recommendedName>
        <fullName evidence="9">RNA polymerase sigma-54 factor</fullName>
    </recommendedName>
</protein>
<evidence type="ECO:0000313" key="13">
    <source>
        <dbReference type="EMBL" id="TGY88920.1"/>
    </source>
</evidence>
<sequence length="502" mass="54667">MAGLGQKLEVRQGQGLVMTPQLQQAIKLLQMNNLELAEFVEAELEKNPLLERDERSDGPAEEPERKAAERDSEELSFSPDAPDKASEALDADSEAMYSDSGADMVGSGSSTATGPVDWSRAGKGGSFEGEGYDAAANSSRAKTLHEHLHDQLAELALNAADRMMAAHLIDLADDDGYLRADLDETAGKLGVTRSELEAILDKLQGFEPAGVMARTLQECLALQLAEQNRLDPCMAALIDHLPLLAKHDYAGLQAACGVDNEDLDEMIAELRRLTPKPGLAFGGEGARGIEPDVFVRQSPDGGWAVELNTDTLPRVLVNNRYAAQISRAAKGDEKAKEFVTECAQNASWLVKSLDQRARTILKVTSEIVRQQDAFFARGVAWLRPLNLKTVADAVGLHESTVSRVTSNKYVATPRGLFELKYFFTSAIASADGGEAYSAEAVRYRIKAMIDAETSEDVMSDDAIVDRLLADGIEIARRTVAKYREAMNIPSSVQRRRMLKRTG</sequence>
<dbReference type="Proteomes" id="UP000308054">
    <property type="component" value="Unassembled WGS sequence"/>
</dbReference>
<evidence type="ECO:0000256" key="4">
    <source>
        <dbReference type="ARBA" id="ARBA00022695"/>
    </source>
</evidence>
<evidence type="ECO:0000259" key="12">
    <source>
        <dbReference type="Pfam" id="PF04963"/>
    </source>
</evidence>
<reference evidence="13 14" key="1">
    <citation type="journal article" date="2017" name="Int. J. Syst. Evol. Microbiol.">
        <title>Marinicauda algicola sp. nov., isolated from a marine red alga Rhodosorus marinus.</title>
        <authorList>
            <person name="Jeong S.E."/>
            <person name="Jeon S.H."/>
            <person name="Chun B.H."/>
            <person name="Kim D.W."/>
            <person name="Jeon C.O."/>
        </authorList>
    </citation>
    <scope>NUCLEOTIDE SEQUENCE [LARGE SCALE GENOMIC DNA]</scope>
    <source>
        <strain evidence="13 14">JCM 31718</strain>
    </source>
</reference>
<dbReference type="GO" id="GO:0016987">
    <property type="term" value="F:sigma factor activity"/>
    <property type="evidence" value="ECO:0007669"/>
    <property type="project" value="UniProtKB-KW"/>
</dbReference>
<feature type="domain" description="RNA polymerase sigma factor 54 core-binding" evidence="12">
    <location>
        <begin position="137"/>
        <end position="321"/>
    </location>
</feature>
<proteinExistence type="inferred from homology"/>
<dbReference type="Pfam" id="PF04552">
    <property type="entry name" value="Sigma54_DBD"/>
    <property type="match status" value="1"/>
</dbReference>
<dbReference type="GO" id="GO:0006352">
    <property type="term" value="P:DNA-templated transcription initiation"/>
    <property type="evidence" value="ECO:0007669"/>
    <property type="project" value="InterPro"/>
</dbReference>
<dbReference type="PIRSF" id="PIRSF000774">
    <property type="entry name" value="RpoN"/>
    <property type="match status" value="1"/>
</dbReference>
<comment type="caution">
    <text evidence="13">The sequence shown here is derived from an EMBL/GenBank/DDBJ whole genome shotgun (WGS) entry which is preliminary data.</text>
</comment>
<dbReference type="PROSITE" id="PS00718">
    <property type="entry name" value="SIGMA54_2"/>
    <property type="match status" value="1"/>
</dbReference>
<evidence type="ECO:0000256" key="10">
    <source>
        <dbReference type="SAM" id="MobiDB-lite"/>
    </source>
</evidence>
<evidence type="ECO:0000256" key="9">
    <source>
        <dbReference type="PIRNR" id="PIRNR000774"/>
    </source>
</evidence>
<evidence type="ECO:0000256" key="8">
    <source>
        <dbReference type="ARBA" id="ARBA00023163"/>
    </source>
</evidence>
<keyword evidence="4 9" id="KW-0548">Nucleotidyltransferase</keyword>
<dbReference type="PANTHER" id="PTHR32248">
    <property type="entry name" value="RNA POLYMERASE SIGMA-54 FACTOR"/>
    <property type="match status" value="1"/>
</dbReference>
<evidence type="ECO:0000256" key="5">
    <source>
        <dbReference type="ARBA" id="ARBA00023015"/>
    </source>
</evidence>
<dbReference type="GO" id="GO:0000428">
    <property type="term" value="C:DNA-directed RNA polymerase complex"/>
    <property type="evidence" value="ECO:0007669"/>
    <property type="project" value="UniProtKB-KW"/>
</dbReference>
<dbReference type="NCBIfam" id="TIGR02395">
    <property type="entry name" value="rpoN_sigma"/>
    <property type="match status" value="1"/>
</dbReference>
<evidence type="ECO:0000259" key="11">
    <source>
        <dbReference type="Pfam" id="PF04552"/>
    </source>
</evidence>
<keyword evidence="3 9" id="KW-0808">Transferase</keyword>
<dbReference type="PROSITE" id="PS50044">
    <property type="entry name" value="SIGMA54_3"/>
    <property type="match status" value="1"/>
</dbReference>
<dbReference type="Gene3D" id="1.10.10.60">
    <property type="entry name" value="Homeodomain-like"/>
    <property type="match status" value="1"/>
</dbReference>
<dbReference type="Pfam" id="PF04963">
    <property type="entry name" value="Sigma54_CBD"/>
    <property type="match status" value="1"/>
</dbReference>
<feature type="domain" description="RNA polymerase sigma factor 54 DNA-binding" evidence="11">
    <location>
        <begin position="337"/>
        <end position="496"/>
    </location>
</feature>
<dbReference type="OrthoDB" id="9814402at2"/>
<dbReference type="RefSeq" id="WP_135995460.1">
    <property type="nucleotide sequence ID" value="NZ_CP071057.1"/>
</dbReference>
<evidence type="ECO:0000256" key="6">
    <source>
        <dbReference type="ARBA" id="ARBA00023082"/>
    </source>
</evidence>
<evidence type="ECO:0000256" key="2">
    <source>
        <dbReference type="ARBA" id="ARBA00022478"/>
    </source>
</evidence>
<dbReference type="Gene3D" id="1.10.10.1330">
    <property type="entry name" value="RNA polymerase sigma-54 factor, core-binding domain"/>
    <property type="match status" value="1"/>
</dbReference>
<name>A0A4S2H057_9PROT</name>
<dbReference type="Pfam" id="PF00309">
    <property type="entry name" value="Sigma54_AID"/>
    <property type="match status" value="1"/>
</dbReference>
<comment type="function">
    <text evidence="9">Sigma factors are initiation factors that promote the attachment of RNA polymerase to specific initiation sites and are then released.</text>
</comment>
<accession>A0A4S2H057</accession>
<evidence type="ECO:0000256" key="7">
    <source>
        <dbReference type="ARBA" id="ARBA00023125"/>
    </source>
</evidence>
<dbReference type="GO" id="GO:0001216">
    <property type="term" value="F:DNA-binding transcription activator activity"/>
    <property type="evidence" value="ECO:0007669"/>
    <property type="project" value="InterPro"/>
</dbReference>
<dbReference type="InterPro" id="IPR038709">
    <property type="entry name" value="RpoN_core-bd_sf"/>
</dbReference>
<dbReference type="GO" id="GO:0003677">
    <property type="term" value="F:DNA binding"/>
    <property type="evidence" value="ECO:0007669"/>
    <property type="project" value="UniProtKB-KW"/>
</dbReference>
<dbReference type="PRINTS" id="PR00045">
    <property type="entry name" value="SIGMA54FCT"/>
</dbReference>
<dbReference type="InterPro" id="IPR000394">
    <property type="entry name" value="RNA_pol_sigma_54"/>
</dbReference>
<evidence type="ECO:0000313" key="14">
    <source>
        <dbReference type="Proteomes" id="UP000308054"/>
    </source>
</evidence>
<dbReference type="PROSITE" id="PS00717">
    <property type="entry name" value="SIGMA54_1"/>
    <property type="match status" value="1"/>
</dbReference>
<keyword evidence="8 9" id="KW-0804">Transcription</keyword>
<keyword evidence="6 9" id="KW-0731">Sigma factor</keyword>
<dbReference type="InterPro" id="IPR007634">
    <property type="entry name" value="RNA_pol_sigma_54_DNA-bd"/>
</dbReference>
<dbReference type="GO" id="GO:0016779">
    <property type="term" value="F:nucleotidyltransferase activity"/>
    <property type="evidence" value="ECO:0007669"/>
    <property type="project" value="UniProtKB-KW"/>
</dbReference>
<dbReference type="PANTHER" id="PTHR32248:SF4">
    <property type="entry name" value="RNA POLYMERASE SIGMA-54 FACTOR"/>
    <property type="match status" value="1"/>
</dbReference>
<organism evidence="13 14">
    <name type="scientific">Marinicauda algicola</name>
    <dbReference type="NCBI Taxonomy" id="2029849"/>
    <lineage>
        <taxon>Bacteria</taxon>
        <taxon>Pseudomonadati</taxon>
        <taxon>Pseudomonadota</taxon>
        <taxon>Alphaproteobacteria</taxon>
        <taxon>Maricaulales</taxon>
        <taxon>Maricaulaceae</taxon>
        <taxon>Marinicauda</taxon>
    </lineage>
</organism>
<feature type="region of interest" description="Disordered" evidence="10">
    <location>
        <begin position="43"/>
        <end position="134"/>
    </location>
</feature>
<keyword evidence="5 9" id="KW-0805">Transcription regulation</keyword>
<keyword evidence="7 9" id="KW-0238">DNA-binding</keyword>
<evidence type="ECO:0000256" key="1">
    <source>
        <dbReference type="ARBA" id="ARBA00008798"/>
    </source>
</evidence>
<gene>
    <name evidence="13" type="primary">rpoN</name>
    <name evidence="13" type="ORF">E5163_07220</name>
</gene>
<dbReference type="EMBL" id="SRXW01000002">
    <property type="protein sequence ID" value="TGY88920.1"/>
    <property type="molecule type" value="Genomic_DNA"/>
</dbReference>
<dbReference type="NCBIfam" id="NF009118">
    <property type="entry name" value="PRK12469.1"/>
    <property type="match status" value="1"/>
</dbReference>
<dbReference type="InterPro" id="IPR007046">
    <property type="entry name" value="RNA_pol_sigma_54_core-bd"/>
</dbReference>
<dbReference type="AlphaFoldDB" id="A0A4S2H057"/>
<feature type="compositionally biased region" description="Basic and acidic residues" evidence="10">
    <location>
        <begin position="43"/>
        <end position="70"/>
    </location>
</feature>
<keyword evidence="14" id="KW-1185">Reference proteome</keyword>
<keyword evidence="2 9" id="KW-0240">DNA-directed RNA polymerase</keyword>